<dbReference type="Proteomes" id="UP001260980">
    <property type="component" value="Unassembled WGS sequence"/>
</dbReference>
<gene>
    <name evidence="1" type="ORF">RQP52_01535</name>
</gene>
<sequence length="122" mass="13252">MSRIIQAYFHTENQAEDAKVLLMKYNPEMLEVGSLEGGYNGSGRLLLPILDGGGLVNEANMNNSFAMTGALPTAALSSSDYASDRDATALHYVLTAKVKYADYSGAAEIIRRNHGHLEELDE</sequence>
<reference evidence="1 2" key="1">
    <citation type="submission" date="2023-10" db="EMBL/GenBank/DDBJ databases">
        <title>Paenibacillus strain PFR10 Genome sequencing and assembly.</title>
        <authorList>
            <person name="Kim I."/>
        </authorList>
    </citation>
    <scope>NUCLEOTIDE SEQUENCE [LARGE SCALE GENOMIC DNA]</scope>
    <source>
        <strain evidence="1 2">PFR10</strain>
    </source>
</reference>
<dbReference type="EMBL" id="JAWCUD010000001">
    <property type="protein sequence ID" value="MDU0199748.1"/>
    <property type="molecule type" value="Genomic_DNA"/>
</dbReference>
<evidence type="ECO:0000313" key="1">
    <source>
        <dbReference type="EMBL" id="MDU0199748.1"/>
    </source>
</evidence>
<proteinExistence type="predicted"/>
<comment type="caution">
    <text evidence="1">The sequence shown here is derived from an EMBL/GenBank/DDBJ whole genome shotgun (WGS) entry which is preliminary data.</text>
</comment>
<organism evidence="1 2">
    <name type="scientific">Paenibacillus violae</name>
    <dbReference type="NCBI Taxonomy" id="3077234"/>
    <lineage>
        <taxon>Bacteria</taxon>
        <taxon>Bacillati</taxon>
        <taxon>Bacillota</taxon>
        <taxon>Bacilli</taxon>
        <taxon>Bacillales</taxon>
        <taxon>Paenibacillaceae</taxon>
        <taxon>Paenibacillus</taxon>
    </lineage>
</organism>
<keyword evidence="2" id="KW-1185">Reference proteome</keyword>
<evidence type="ECO:0000313" key="2">
    <source>
        <dbReference type="Proteomes" id="UP001260980"/>
    </source>
</evidence>
<dbReference type="RefSeq" id="WP_315949058.1">
    <property type="nucleotide sequence ID" value="NZ_JAWCUD010000001.1"/>
</dbReference>
<name>A0ABU3R671_9BACL</name>
<protein>
    <submittedName>
        <fullName evidence="1">Uncharacterized protein</fullName>
    </submittedName>
</protein>
<accession>A0ABU3R671</accession>